<dbReference type="AlphaFoldDB" id="A0A9X2SP76"/>
<protein>
    <submittedName>
        <fullName evidence="1">Uncharacterized protein</fullName>
    </submittedName>
</protein>
<reference evidence="1" key="1">
    <citation type="submission" date="2022-06" db="EMBL/GenBank/DDBJ databases">
        <title>Amycolatopsis iheyaensis sp. nov., a new species of the genus Amycolatopsis isolated from soil in Iheya island, Japan.</title>
        <authorList>
            <person name="Ngamcharungchit C."/>
            <person name="Kanto H."/>
            <person name="Take A."/>
            <person name="Intra B."/>
            <person name="Matsumoto A."/>
            <person name="Panbangred W."/>
            <person name="Inahashi Y."/>
        </authorList>
    </citation>
    <scope>NUCLEOTIDE SEQUENCE</scope>
    <source>
        <strain evidence="1">OK19-0408</strain>
    </source>
</reference>
<dbReference type="Proteomes" id="UP001144096">
    <property type="component" value="Unassembled WGS sequence"/>
</dbReference>
<comment type="caution">
    <text evidence="1">The sequence shown here is derived from an EMBL/GenBank/DDBJ whole genome shotgun (WGS) entry which is preliminary data.</text>
</comment>
<accession>A0A9X2SP76</accession>
<keyword evidence="2" id="KW-1185">Reference proteome</keyword>
<dbReference type="RefSeq" id="WP_257926411.1">
    <property type="nucleotide sequence ID" value="NZ_JAMXQV010000036.1"/>
</dbReference>
<gene>
    <name evidence="1" type="ORF">M8542_43945</name>
</gene>
<organism evidence="1 2">
    <name type="scientific">Amycolatopsis iheyensis</name>
    <dbReference type="NCBI Taxonomy" id="2945988"/>
    <lineage>
        <taxon>Bacteria</taxon>
        <taxon>Bacillati</taxon>
        <taxon>Actinomycetota</taxon>
        <taxon>Actinomycetes</taxon>
        <taxon>Pseudonocardiales</taxon>
        <taxon>Pseudonocardiaceae</taxon>
        <taxon>Amycolatopsis</taxon>
    </lineage>
</organism>
<evidence type="ECO:0000313" key="2">
    <source>
        <dbReference type="Proteomes" id="UP001144096"/>
    </source>
</evidence>
<dbReference type="EMBL" id="JAMXQV010000036">
    <property type="protein sequence ID" value="MCR6489787.1"/>
    <property type="molecule type" value="Genomic_DNA"/>
</dbReference>
<proteinExistence type="predicted"/>
<name>A0A9X2SP76_9PSEU</name>
<sequence>MSSTLSSSRLGSWSARSADSTAVRTAATIARPRRVSAQASCRLMTPWRFRSGAAKSRNGLRELPLGELVQQTAQFGVGQRIVEPDRAQPLPDLAQRRLRAAGAQLLEGGEQRGIPLTNQVVVMRKSHPIARNDLPPPLRRLVR</sequence>
<evidence type="ECO:0000313" key="1">
    <source>
        <dbReference type="EMBL" id="MCR6489787.1"/>
    </source>
</evidence>